<dbReference type="OrthoDB" id="9983389at2759"/>
<dbReference type="OMA" id="SMEYDAQ"/>
<feature type="domain" description="Ig-like" evidence="5">
    <location>
        <begin position="181"/>
        <end position="272"/>
    </location>
</feature>
<dbReference type="InterPro" id="IPR053896">
    <property type="entry name" value="BTN3A2-like_Ig-C"/>
</dbReference>
<evidence type="ECO:0000256" key="3">
    <source>
        <dbReference type="ARBA" id="ARBA00023319"/>
    </source>
</evidence>
<dbReference type="SUPFAM" id="SSF48726">
    <property type="entry name" value="Immunoglobulin"/>
    <property type="match status" value="3"/>
</dbReference>
<dbReference type="GO" id="GO:0009897">
    <property type="term" value="C:external side of plasma membrane"/>
    <property type="evidence" value="ECO:0007669"/>
    <property type="project" value="TreeGrafter"/>
</dbReference>
<evidence type="ECO:0000256" key="2">
    <source>
        <dbReference type="ARBA" id="ARBA00023136"/>
    </source>
</evidence>
<feature type="domain" description="Ig-like" evidence="5">
    <location>
        <begin position="66"/>
        <end position="168"/>
    </location>
</feature>
<evidence type="ECO:0000259" key="5">
    <source>
        <dbReference type="PROSITE" id="PS50835"/>
    </source>
</evidence>
<evidence type="ECO:0000313" key="7">
    <source>
        <dbReference type="Proteomes" id="UP000288216"/>
    </source>
</evidence>
<dbReference type="InterPro" id="IPR013783">
    <property type="entry name" value="Ig-like_fold"/>
</dbReference>
<dbReference type="InterPro" id="IPR050504">
    <property type="entry name" value="IgSF_BTN/MOG"/>
</dbReference>
<proteinExistence type="predicted"/>
<keyword evidence="4" id="KW-1133">Transmembrane helix</keyword>
<dbReference type="Gene3D" id="2.60.40.10">
    <property type="entry name" value="Immunoglobulins"/>
    <property type="match status" value="3"/>
</dbReference>
<accession>A0A401PR59</accession>
<dbReference type="EMBL" id="BFAA01017675">
    <property type="protein sequence ID" value="GCB75602.1"/>
    <property type="molecule type" value="Genomic_DNA"/>
</dbReference>
<sequence>MRNFRTTTIVVHSFYRSKDQQSNQNQNYKGRTKLFINKIMKGDASLQLTGVNMADKGVYQCYVSTPDGKHEMDILLKLTADWTSTKLDPPNMLSPAQNITCSAFGAYPKPSLLWQDENGNDLTNQTSSKDSIDAEGFHNVKSILDINRMSKLTYKCNITNERLQKSWTATWKMQGRLNKNESETIVITCGNFPNNDEDLTITWRFRETEGSQLVMKCEPIHQYGGKTLSCIMNRTEVLTNQTHSSLILRNAALEESGEYICEITTRDTMQVFTYILRIVPRKKEETRKRQHNGALAAAIALISAIALLLVVII</sequence>
<reference evidence="6 7" key="1">
    <citation type="journal article" date="2018" name="Nat. Ecol. Evol.">
        <title>Shark genomes provide insights into elasmobranch evolution and the origin of vertebrates.</title>
        <authorList>
            <person name="Hara Y"/>
            <person name="Yamaguchi K"/>
            <person name="Onimaru K"/>
            <person name="Kadota M"/>
            <person name="Koyanagi M"/>
            <person name="Keeley SD"/>
            <person name="Tatsumi K"/>
            <person name="Tanaka K"/>
            <person name="Motone F"/>
            <person name="Kageyama Y"/>
            <person name="Nozu R"/>
            <person name="Adachi N"/>
            <person name="Nishimura O"/>
            <person name="Nakagawa R"/>
            <person name="Tanegashima C"/>
            <person name="Kiyatake I"/>
            <person name="Matsumoto R"/>
            <person name="Murakumo K"/>
            <person name="Nishida K"/>
            <person name="Terakita A"/>
            <person name="Kuratani S"/>
            <person name="Sato K"/>
            <person name="Hyodo S Kuraku.S."/>
        </authorList>
    </citation>
    <scope>NUCLEOTIDE SEQUENCE [LARGE SCALE GENOMIC DNA]</scope>
</reference>
<dbReference type="Pfam" id="PF22705">
    <property type="entry name" value="C2-set_3"/>
    <property type="match status" value="1"/>
</dbReference>
<keyword evidence="3" id="KW-0393">Immunoglobulin domain</keyword>
<protein>
    <recommendedName>
        <fullName evidence="5">Ig-like domain-containing protein</fullName>
    </recommendedName>
</protein>
<dbReference type="GO" id="GO:0005102">
    <property type="term" value="F:signaling receptor binding"/>
    <property type="evidence" value="ECO:0007669"/>
    <property type="project" value="TreeGrafter"/>
</dbReference>
<evidence type="ECO:0000256" key="1">
    <source>
        <dbReference type="ARBA" id="ARBA00004370"/>
    </source>
</evidence>
<evidence type="ECO:0000256" key="4">
    <source>
        <dbReference type="SAM" id="Phobius"/>
    </source>
</evidence>
<organism evidence="6 7">
    <name type="scientific">Scyliorhinus torazame</name>
    <name type="common">Cloudy catshark</name>
    <name type="synonym">Catulus torazame</name>
    <dbReference type="NCBI Taxonomy" id="75743"/>
    <lineage>
        <taxon>Eukaryota</taxon>
        <taxon>Metazoa</taxon>
        <taxon>Chordata</taxon>
        <taxon>Craniata</taxon>
        <taxon>Vertebrata</taxon>
        <taxon>Chondrichthyes</taxon>
        <taxon>Elasmobranchii</taxon>
        <taxon>Galeomorphii</taxon>
        <taxon>Galeoidea</taxon>
        <taxon>Carcharhiniformes</taxon>
        <taxon>Scyliorhinidae</taxon>
        <taxon>Scyliorhinus</taxon>
    </lineage>
</organism>
<keyword evidence="7" id="KW-1185">Reference proteome</keyword>
<dbReference type="Proteomes" id="UP000288216">
    <property type="component" value="Unassembled WGS sequence"/>
</dbReference>
<dbReference type="PROSITE" id="PS50835">
    <property type="entry name" value="IG_LIKE"/>
    <property type="match status" value="2"/>
</dbReference>
<dbReference type="SMART" id="SM00409">
    <property type="entry name" value="IG"/>
    <property type="match status" value="1"/>
</dbReference>
<dbReference type="InterPro" id="IPR013106">
    <property type="entry name" value="Ig_V-set"/>
</dbReference>
<dbReference type="GO" id="GO:0050852">
    <property type="term" value="P:T cell receptor signaling pathway"/>
    <property type="evidence" value="ECO:0007669"/>
    <property type="project" value="TreeGrafter"/>
</dbReference>
<dbReference type="GO" id="GO:0001817">
    <property type="term" value="P:regulation of cytokine production"/>
    <property type="evidence" value="ECO:0007669"/>
    <property type="project" value="TreeGrafter"/>
</dbReference>
<dbReference type="InterPro" id="IPR007110">
    <property type="entry name" value="Ig-like_dom"/>
</dbReference>
<comment type="subcellular location">
    <subcellularLocation>
        <location evidence="1">Membrane</location>
    </subcellularLocation>
</comment>
<dbReference type="STRING" id="75743.A0A401PR59"/>
<dbReference type="PANTHER" id="PTHR24100">
    <property type="entry name" value="BUTYROPHILIN"/>
    <property type="match status" value="1"/>
</dbReference>
<dbReference type="InterPro" id="IPR036179">
    <property type="entry name" value="Ig-like_dom_sf"/>
</dbReference>
<dbReference type="Pfam" id="PF07686">
    <property type="entry name" value="V-set"/>
    <property type="match status" value="2"/>
</dbReference>
<dbReference type="InterPro" id="IPR003599">
    <property type="entry name" value="Ig_sub"/>
</dbReference>
<keyword evidence="2 4" id="KW-0472">Membrane</keyword>
<name>A0A401PR59_SCYTO</name>
<gene>
    <name evidence="6" type="ORF">scyTo_0020930</name>
</gene>
<dbReference type="AlphaFoldDB" id="A0A401PR59"/>
<comment type="caution">
    <text evidence="6">The sequence shown here is derived from an EMBL/GenBank/DDBJ whole genome shotgun (WGS) entry which is preliminary data.</text>
</comment>
<evidence type="ECO:0000313" key="6">
    <source>
        <dbReference type="EMBL" id="GCB75602.1"/>
    </source>
</evidence>
<feature type="transmembrane region" description="Helical" evidence="4">
    <location>
        <begin position="292"/>
        <end position="312"/>
    </location>
</feature>
<keyword evidence="4" id="KW-0812">Transmembrane</keyword>
<dbReference type="PANTHER" id="PTHR24100:SF106">
    <property type="entry name" value="HERV-H LTR-ASSOCIATING PROTEIN 2"/>
    <property type="match status" value="1"/>
</dbReference>